<evidence type="ECO:0000313" key="3">
    <source>
        <dbReference type="Proteomes" id="UP000054538"/>
    </source>
</evidence>
<dbReference type="EMBL" id="KN826680">
    <property type="protein sequence ID" value="KIK78187.1"/>
    <property type="molecule type" value="Genomic_DNA"/>
</dbReference>
<feature type="region of interest" description="Disordered" evidence="1">
    <location>
        <begin position="42"/>
        <end position="61"/>
    </location>
</feature>
<accession>A0A0D0C4W2</accession>
<keyword evidence="3" id="KW-1185">Reference proteome</keyword>
<dbReference type="InParanoid" id="A0A0D0C4W2"/>
<reference evidence="2 3" key="1">
    <citation type="submission" date="2014-04" db="EMBL/GenBank/DDBJ databases">
        <authorList>
            <consortium name="DOE Joint Genome Institute"/>
            <person name="Kuo A."/>
            <person name="Kohler A."/>
            <person name="Jargeat P."/>
            <person name="Nagy L.G."/>
            <person name="Floudas D."/>
            <person name="Copeland A."/>
            <person name="Barry K.W."/>
            <person name="Cichocki N."/>
            <person name="Veneault-Fourrey C."/>
            <person name="LaButti K."/>
            <person name="Lindquist E.A."/>
            <person name="Lipzen A."/>
            <person name="Lundell T."/>
            <person name="Morin E."/>
            <person name="Murat C."/>
            <person name="Sun H."/>
            <person name="Tunlid A."/>
            <person name="Henrissat B."/>
            <person name="Grigoriev I.V."/>
            <person name="Hibbett D.S."/>
            <person name="Martin F."/>
            <person name="Nordberg H.P."/>
            <person name="Cantor M.N."/>
            <person name="Hua S.X."/>
        </authorList>
    </citation>
    <scope>NUCLEOTIDE SEQUENCE [LARGE SCALE GENOMIC DNA]</scope>
    <source>
        <strain evidence="2 3">Ve08.2h10</strain>
    </source>
</reference>
<name>A0A0D0C4W2_9AGAM</name>
<evidence type="ECO:0000256" key="1">
    <source>
        <dbReference type="SAM" id="MobiDB-lite"/>
    </source>
</evidence>
<dbReference type="Proteomes" id="UP000054538">
    <property type="component" value="Unassembled WGS sequence"/>
</dbReference>
<evidence type="ECO:0000313" key="2">
    <source>
        <dbReference type="EMBL" id="KIK78187.1"/>
    </source>
</evidence>
<gene>
    <name evidence="2" type="ORF">PAXRUDRAFT_834699</name>
</gene>
<proteinExistence type="predicted"/>
<dbReference type="AlphaFoldDB" id="A0A0D0C4W2"/>
<dbReference type="HOGENOM" id="CLU_2923301_0_0_1"/>
<sequence length="61" mass="6831">MAISTQTVSQSLVANYPDVWMSNHLSILSFLAKSVYQERARCPTSSTSSRWSSPTELRHSV</sequence>
<protein>
    <submittedName>
        <fullName evidence="2">Uncharacterized protein</fullName>
    </submittedName>
</protein>
<reference evidence="3" key="2">
    <citation type="submission" date="2015-01" db="EMBL/GenBank/DDBJ databases">
        <title>Evolutionary Origins and Diversification of the Mycorrhizal Mutualists.</title>
        <authorList>
            <consortium name="DOE Joint Genome Institute"/>
            <consortium name="Mycorrhizal Genomics Consortium"/>
            <person name="Kohler A."/>
            <person name="Kuo A."/>
            <person name="Nagy L.G."/>
            <person name="Floudas D."/>
            <person name="Copeland A."/>
            <person name="Barry K.W."/>
            <person name="Cichocki N."/>
            <person name="Veneault-Fourrey C."/>
            <person name="LaButti K."/>
            <person name="Lindquist E.A."/>
            <person name="Lipzen A."/>
            <person name="Lundell T."/>
            <person name="Morin E."/>
            <person name="Murat C."/>
            <person name="Riley R."/>
            <person name="Ohm R."/>
            <person name="Sun H."/>
            <person name="Tunlid A."/>
            <person name="Henrissat B."/>
            <person name="Grigoriev I.V."/>
            <person name="Hibbett D.S."/>
            <person name="Martin F."/>
        </authorList>
    </citation>
    <scope>NUCLEOTIDE SEQUENCE [LARGE SCALE GENOMIC DNA]</scope>
    <source>
        <strain evidence="3">Ve08.2h10</strain>
    </source>
</reference>
<feature type="compositionally biased region" description="Low complexity" evidence="1">
    <location>
        <begin position="43"/>
        <end position="55"/>
    </location>
</feature>
<organism evidence="2 3">
    <name type="scientific">Paxillus rubicundulus Ve08.2h10</name>
    <dbReference type="NCBI Taxonomy" id="930991"/>
    <lineage>
        <taxon>Eukaryota</taxon>
        <taxon>Fungi</taxon>
        <taxon>Dikarya</taxon>
        <taxon>Basidiomycota</taxon>
        <taxon>Agaricomycotina</taxon>
        <taxon>Agaricomycetes</taxon>
        <taxon>Agaricomycetidae</taxon>
        <taxon>Boletales</taxon>
        <taxon>Paxilineae</taxon>
        <taxon>Paxillaceae</taxon>
        <taxon>Paxillus</taxon>
    </lineage>
</organism>